<dbReference type="Gene3D" id="3.60.10.10">
    <property type="entry name" value="Endonuclease/exonuclease/phosphatase"/>
    <property type="match status" value="1"/>
</dbReference>
<evidence type="ECO:0008006" key="5">
    <source>
        <dbReference type="Google" id="ProtNLM"/>
    </source>
</evidence>
<feature type="domain" description="Reverse transcriptase zinc-binding" evidence="2">
    <location>
        <begin position="318"/>
        <end position="377"/>
    </location>
</feature>
<name>A0ABQ7Y6T1_BRANA</name>
<sequence>MQNKPRILIGDFNDIKTRNEKQGGISRSVRSCSLFNLMLSVLGLQDFKTFGGRYTWLGKRSKYTIMSRIDRAVANCDWLDKFPMATVSLLPWIGSDHRPLLLDTNENKRNKAFLFRYDSRWRLYPGLKQMVEQVYGQENSNLSYGIHSIILQCIKALSRWRSKQITTSQKVIQRLKQEIQGTSSLAWRSIIQARPIIQKGMHWAVGDGAQIRVWQDNWLLGDPQNTPTGPGMFVHPNLRVRTSLLHEHLHGTNLFYNNYFRMKIIMHLRPSITETQDLLYWKLSKTGSYTVKLGYYVQRQLNAEVAQPNQFLLSSSPQLRNTFMHKLWMLNIPPKLKIFWWKLLHNELLVATILLCGEGMETISHLIYECRVSREIWNLACSDIYRRIIYSKPSYGLCKRHTKYISIVFRMEDMENAEPVIKAAMMDMNLWKEALLQNEPATPAASSAQPQFITDILPQETCFYCTLPGNLLLKRLELGTPIIQGSSAIAPTYSILEAEAMATLLAVQQLYRLSYKNVTILGDNSQFFKSLEGDNQRNNQAATCNEASILVQDILKLSKVNNFSFRKVPR</sequence>
<feature type="non-terminal residue" evidence="3">
    <location>
        <position position="570"/>
    </location>
</feature>
<evidence type="ECO:0000259" key="2">
    <source>
        <dbReference type="Pfam" id="PF13966"/>
    </source>
</evidence>
<keyword evidence="4" id="KW-1185">Reference proteome</keyword>
<dbReference type="Pfam" id="PF13966">
    <property type="entry name" value="zf-RVT"/>
    <property type="match status" value="1"/>
</dbReference>
<proteinExistence type="predicted"/>
<dbReference type="Pfam" id="PF13456">
    <property type="entry name" value="RVT_3"/>
    <property type="match status" value="1"/>
</dbReference>
<dbReference type="InterPro" id="IPR036691">
    <property type="entry name" value="Endo/exonu/phosph_ase_sf"/>
</dbReference>
<protein>
    <recommendedName>
        <fullName evidence="5">RNase H type-1 domain-containing protein</fullName>
    </recommendedName>
</protein>
<reference evidence="3 4" key="1">
    <citation type="submission" date="2021-05" db="EMBL/GenBank/DDBJ databases">
        <title>Genome Assembly of Synthetic Allotetraploid Brassica napus Reveals Homoeologous Exchanges between Subgenomes.</title>
        <authorList>
            <person name="Davis J.T."/>
        </authorList>
    </citation>
    <scope>NUCLEOTIDE SEQUENCE [LARGE SCALE GENOMIC DNA]</scope>
    <source>
        <strain evidence="4">cv. Da-Ae</strain>
        <tissue evidence="3">Seedling</tissue>
    </source>
</reference>
<dbReference type="PANTHER" id="PTHR33710">
    <property type="entry name" value="BNAC02G09200D PROTEIN"/>
    <property type="match status" value="1"/>
</dbReference>
<evidence type="ECO:0000313" key="4">
    <source>
        <dbReference type="Proteomes" id="UP000824890"/>
    </source>
</evidence>
<organism evidence="3 4">
    <name type="scientific">Brassica napus</name>
    <name type="common">Rape</name>
    <dbReference type="NCBI Taxonomy" id="3708"/>
    <lineage>
        <taxon>Eukaryota</taxon>
        <taxon>Viridiplantae</taxon>
        <taxon>Streptophyta</taxon>
        <taxon>Embryophyta</taxon>
        <taxon>Tracheophyta</taxon>
        <taxon>Spermatophyta</taxon>
        <taxon>Magnoliopsida</taxon>
        <taxon>eudicotyledons</taxon>
        <taxon>Gunneridae</taxon>
        <taxon>Pentapetalae</taxon>
        <taxon>rosids</taxon>
        <taxon>malvids</taxon>
        <taxon>Brassicales</taxon>
        <taxon>Brassicaceae</taxon>
        <taxon>Brassiceae</taxon>
        <taxon>Brassica</taxon>
    </lineage>
</organism>
<accession>A0ABQ7Y6T1</accession>
<feature type="domain" description="RNase H type-1" evidence="1">
    <location>
        <begin position="485"/>
        <end position="548"/>
    </location>
</feature>
<dbReference type="PANTHER" id="PTHR33710:SF71">
    <property type="entry name" value="ENDONUCLEASE_EXONUCLEASE_PHOSPHATASE DOMAIN-CONTAINING PROTEIN"/>
    <property type="match status" value="1"/>
</dbReference>
<dbReference type="SUPFAM" id="SSF56219">
    <property type="entry name" value="DNase I-like"/>
    <property type="match status" value="1"/>
</dbReference>
<comment type="caution">
    <text evidence="3">The sequence shown here is derived from an EMBL/GenBank/DDBJ whole genome shotgun (WGS) entry which is preliminary data.</text>
</comment>
<dbReference type="InterPro" id="IPR002156">
    <property type="entry name" value="RNaseH_domain"/>
</dbReference>
<dbReference type="Proteomes" id="UP000824890">
    <property type="component" value="Unassembled WGS sequence"/>
</dbReference>
<evidence type="ECO:0000313" key="3">
    <source>
        <dbReference type="EMBL" id="KAH0862901.1"/>
    </source>
</evidence>
<evidence type="ECO:0000259" key="1">
    <source>
        <dbReference type="Pfam" id="PF13456"/>
    </source>
</evidence>
<gene>
    <name evidence="3" type="ORF">HID58_080112</name>
</gene>
<dbReference type="EMBL" id="JAGKQM010000018">
    <property type="protein sequence ID" value="KAH0862901.1"/>
    <property type="molecule type" value="Genomic_DNA"/>
</dbReference>
<dbReference type="InterPro" id="IPR026960">
    <property type="entry name" value="RVT-Znf"/>
</dbReference>